<evidence type="ECO:0000256" key="5">
    <source>
        <dbReference type="ARBA" id="ARBA00022840"/>
    </source>
</evidence>
<evidence type="ECO:0000313" key="16">
    <source>
        <dbReference type="Proteomes" id="UP000824150"/>
    </source>
</evidence>
<keyword evidence="7" id="KW-0413">Isomerase</keyword>
<evidence type="ECO:0000256" key="1">
    <source>
        <dbReference type="ARBA" id="ARBA00009922"/>
    </source>
</evidence>
<comment type="catalytic activity">
    <reaction evidence="11">
        <text>ATP + H2O = ADP + phosphate + H(+)</text>
        <dbReference type="Rhea" id="RHEA:13065"/>
        <dbReference type="ChEBI" id="CHEBI:15377"/>
        <dbReference type="ChEBI" id="CHEBI:15378"/>
        <dbReference type="ChEBI" id="CHEBI:30616"/>
        <dbReference type="ChEBI" id="CHEBI:43474"/>
        <dbReference type="ChEBI" id="CHEBI:456216"/>
        <dbReference type="EC" id="5.6.2.4"/>
    </reaction>
</comment>
<keyword evidence="4 12" id="KW-0347">Helicase</keyword>
<evidence type="ECO:0000259" key="13">
    <source>
        <dbReference type="PROSITE" id="PS51198"/>
    </source>
</evidence>
<dbReference type="PANTHER" id="PTHR11070">
    <property type="entry name" value="UVRD / RECB / PCRA DNA HELICASE FAMILY MEMBER"/>
    <property type="match status" value="1"/>
</dbReference>
<reference evidence="15" key="2">
    <citation type="submission" date="2021-04" db="EMBL/GenBank/DDBJ databases">
        <authorList>
            <person name="Gilroy R."/>
        </authorList>
    </citation>
    <scope>NUCLEOTIDE SEQUENCE</scope>
    <source>
        <strain evidence="15">687</strain>
    </source>
</reference>
<dbReference type="CDD" id="cd17932">
    <property type="entry name" value="DEXQc_UvrD"/>
    <property type="match status" value="1"/>
</dbReference>
<dbReference type="Pfam" id="PF13361">
    <property type="entry name" value="UvrD_C"/>
    <property type="match status" value="1"/>
</dbReference>
<dbReference type="Gene3D" id="1.10.10.160">
    <property type="match status" value="1"/>
</dbReference>
<dbReference type="EC" id="5.6.2.4" evidence="9"/>
<keyword evidence="2 12" id="KW-0547">Nucleotide-binding</keyword>
<dbReference type="GO" id="GO:0000725">
    <property type="term" value="P:recombinational repair"/>
    <property type="evidence" value="ECO:0007669"/>
    <property type="project" value="TreeGrafter"/>
</dbReference>
<name>A0A9E2KMQ8_9GAMM</name>
<evidence type="ECO:0000259" key="14">
    <source>
        <dbReference type="PROSITE" id="PS51217"/>
    </source>
</evidence>
<evidence type="ECO:0000256" key="2">
    <source>
        <dbReference type="ARBA" id="ARBA00022741"/>
    </source>
</evidence>
<evidence type="ECO:0000256" key="8">
    <source>
        <dbReference type="ARBA" id="ARBA00034617"/>
    </source>
</evidence>
<feature type="domain" description="UvrD-like helicase C-terminal" evidence="14">
    <location>
        <begin position="301"/>
        <end position="605"/>
    </location>
</feature>
<dbReference type="GO" id="GO:0005524">
    <property type="term" value="F:ATP binding"/>
    <property type="evidence" value="ECO:0007669"/>
    <property type="project" value="UniProtKB-UniRule"/>
</dbReference>
<dbReference type="InterPro" id="IPR014017">
    <property type="entry name" value="DNA_helicase_UvrD-like_C"/>
</dbReference>
<dbReference type="InterPro" id="IPR000212">
    <property type="entry name" value="DNA_helicase_UvrD/REP"/>
</dbReference>
<dbReference type="CDD" id="cd18807">
    <property type="entry name" value="SF1_C_UvrD"/>
    <property type="match status" value="1"/>
</dbReference>
<accession>A0A9E2KMQ8</accession>
<dbReference type="EMBL" id="JAHLFG010000009">
    <property type="protein sequence ID" value="MBU3826018.1"/>
    <property type="molecule type" value="Genomic_DNA"/>
</dbReference>
<dbReference type="Proteomes" id="UP000824150">
    <property type="component" value="Unassembled WGS sequence"/>
</dbReference>
<comment type="similarity">
    <text evidence="1">Belongs to the helicase family. UvrD subfamily.</text>
</comment>
<dbReference type="SUPFAM" id="SSF52540">
    <property type="entry name" value="P-loop containing nucleoside triphosphate hydrolases"/>
    <property type="match status" value="1"/>
</dbReference>
<evidence type="ECO:0000256" key="4">
    <source>
        <dbReference type="ARBA" id="ARBA00022806"/>
    </source>
</evidence>
<dbReference type="AlphaFoldDB" id="A0A9E2KMQ8"/>
<evidence type="ECO:0000256" key="9">
    <source>
        <dbReference type="ARBA" id="ARBA00034808"/>
    </source>
</evidence>
<reference evidence="15" key="1">
    <citation type="journal article" date="2021" name="PeerJ">
        <title>Extensive microbial diversity within the chicken gut microbiome revealed by metagenomics and culture.</title>
        <authorList>
            <person name="Gilroy R."/>
            <person name="Ravi A."/>
            <person name="Getino M."/>
            <person name="Pursley I."/>
            <person name="Horton D.L."/>
            <person name="Alikhan N.F."/>
            <person name="Baker D."/>
            <person name="Gharbi K."/>
            <person name="Hall N."/>
            <person name="Watson M."/>
            <person name="Adriaenssens E.M."/>
            <person name="Foster-Nyarko E."/>
            <person name="Jarju S."/>
            <person name="Secka A."/>
            <person name="Antonio M."/>
            <person name="Oren A."/>
            <person name="Chaudhuri R.R."/>
            <person name="La Ragione R."/>
            <person name="Hildebrand F."/>
            <person name="Pallen M.J."/>
        </authorList>
    </citation>
    <scope>NUCLEOTIDE SEQUENCE</scope>
    <source>
        <strain evidence="15">687</strain>
    </source>
</reference>
<dbReference type="Pfam" id="PF00580">
    <property type="entry name" value="UvrD-helicase"/>
    <property type="match status" value="1"/>
</dbReference>
<feature type="binding site" evidence="12">
    <location>
        <begin position="30"/>
        <end position="37"/>
    </location>
    <ligand>
        <name>ATP</name>
        <dbReference type="ChEBI" id="CHEBI:30616"/>
    </ligand>
</feature>
<gene>
    <name evidence="15" type="ORF">IAA31_00790</name>
</gene>
<feature type="domain" description="UvrD-like helicase ATP-binding" evidence="13">
    <location>
        <begin position="9"/>
        <end position="300"/>
    </location>
</feature>
<comment type="catalytic activity">
    <reaction evidence="8">
        <text>Couples ATP hydrolysis with the unwinding of duplex DNA by translocating in the 3'-5' direction.</text>
        <dbReference type="EC" id="5.6.2.4"/>
    </reaction>
</comment>
<evidence type="ECO:0000256" key="11">
    <source>
        <dbReference type="ARBA" id="ARBA00048988"/>
    </source>
</evidence>
<dbReference type="PANTHER" id="PTHR11070:SF2">
    <property type="entry name" value="ATP-DEPENDENT DNA HELICASE SRS2"/>
    <property type="match status" value="1"/>
</dbReference>
<proteinExistence type="inferred from homology"/>
<evidence type="ECO:0000313" key="15">
    <source>
        <dbReference type="EMBL" id="MBU3826018.1"/>
    </source>
</evidence>
<evidence type="ECO:0000256" key="3">
    <source>
        <dbReference type="ARBA" id="ARBA00022801"/>
    </source>
</evidence>
<evidence type="ECO:0000256" key="10">
    <source>
        <dbReference type="ARBA" id="ARBA00034923"/>
    </source>
</evidence>
<dbReference type="GO" id="GO:0016787">
    <property type="term" value="F:hydrolase activity"/>
    <property type="evidence" value="ECO:0007669"/>
    <property type="project" value="UniProtKB-UniRule"/>
</dbReference>
<keyword evidence="3 12" id="KW-0378">Hydrolase</keyword>
<evidence type="ECO:0000256" key="7">
    <source>
        <dbReference type="ARBA" id="ARBA00023235"/>
    </source>
</evidence>
<organism evidence="15 16">
    <name type="scientific">Candidatus Anaerobiospirillum merdipullorum</name>
    <dbReference type="NCBI Taxonomy" id="2838450"/>
    <lineage>
        <taxon>Bacteria</taxon>
        <taxon>Pseudomonadati</taxon>
        <taxon>Pseudomonadota</taxon>
        <taxon>Gammaproteobacteria</taxon>
        <taxon>Aeromonadales</taxon>
        <taxon>Succinivibrionaceae</taxon>
        <taxon>Anaerobiospirillum</taxon>
    </lineage>
</organism>
<evidence type="ECO:0000256" key="6">
    <source>
        <dbReference type="ARBA" id="ARBA00023125"/>
    </source>
</evidence>
<dbReference type="GO" id="GO:0003677">
    <property type="term" value="F:DNA binding"/>
    <property type="evidence" value="ECO:0007669"/>
    <property type="project" value="UniProtKB-KW"/>
</dbReference>
<dbReference type="PROSITE" id="PS51198">
    <property type="entry name" value="UVRD_HELICASE_ATP_BIND"/>
    <property type="match status" value="1"/>
</dbReference>
<evidence type="ECO:0000256" key="12">
    <source>
        <dbReference type="PROSITE-ProRule" id="PRU00560"/>
    </source>
</evidence>
<keyword evidence="5 12" id="KW-0067">ATP-binding</keyword>
<keyword evidence="6" id="KW-0238">DNA-binding</keyword>
<dbReference type="GO" id="GO:0043138">
    <property type="term" value="F:3'-5' DNA helicase activity"/>
    <property type="evidence" value="ECO:0007669"/>
    <property type="project" value="UniProtKB-EC"/>
</dbReference>
<sequence length="700" mass="77790">MNTQVSLLSSLNAQQQQAVGAPRSNMLIVAGAGTGKTRVLVSRIAWLLGVEAIDARQILAVTFTNKAAQEMLTRIEGLNLATVNLKGLWCGTFHSICARFLRSYAAQAGLNPSFTIMDTDDQKRLIDDLLKQTEQASLWAKVKELKLTPAKLAAIISSFKEAGLRAEAAAAHYAERCGEETALALELYPLYEKACLIQNKVDFGELILRCVELFEQNAPLRELQQRRFSEILVDEFQDTNQLQYKLITLLKGPHSHVFAVGDDDQSIYGWRGADYQNLKRFLADFAPVSVFKLEQNYRSSSQILAAANALISHNHQRLTDKHLVSTKGAGDRIQVLSFTEPQDEAIGIARRIERLIEAGTKPSDIAVLYRNNARSALIEQELLQRNIPYYVYGGQRFYERKEVQDAVSYLRLAVNPGDDGALLRIINVPPRGFGPAKLSKLRQVAAERGISLMQALTLVIDFVATHDEAPRDLKLLAKKAAVFANFMAGLTQQMKEGALPEALLSQVLSQGGLLDYYTQVDAKEEKSAEGGRKANLEMLLINAKNLSAREAVQPTLDLNGKPFGPVIAFLSNAALMGSTELNAQGENGDDVVQKVRLYTIHSAKGLEFNTVFVAGFERGLLPYTAFRPRSEREGKRQVEEERRLAYVAITRAKEHLYLCYAERGFSYYLGWQTAGPSPFLHDMVTTLGRTESKDLFNMLV</sequence>
<comment type="caution">
    <text evidence="15">The sequence shown here is derived from an EMBL/GenBank/DDBJ whole genome shotgun (WGS) entry which is preliminary data.</text>
</comment>
<dbReference type="InterPro" id="IPR014016">
    <property type="entry name" value="UvrD-like_ATP-bd"/>
</dbReference>
<dbReference type="Gene3D" id="3.40.50.300">
    <property type="entry name" value="P-loop containing nucleotide triphosphate hydrolases"/>
    <property type="match status" value="2"/>
</dbReference>
<dbReference type="Gene3D" id="1.10.486.10">
    <property type="entry name" value="PCRA, domain 4"/>
    <property type="match status" value="1"/>
</dbReference>
<dbReference type="PROSITE" id="PS51217">
    <property type="entry name" value="UVRD_HELICASE_CTER"/>
    <property type="match status" value="1"/>
</dbReference>
<protein>
    <recommendedName>
        <fullName evidence="9">DNA 3'-5' helicase</fullName>
        <ecNumber evidence="9">5.6.2.4</ecNumber>
    </recommendedName>
    <alternativeName>
        <fullName evidence="10">DNA 3'-5' helicase II</fullName>
    </alternativeName>
</protein>
<dbReference type="InterPro" id="IPR027417">
    <property type="entry name" value="P-loop_NTPase"/>
</dbReference>
<dbReference type="InterPro" id="IPR013986">
    <property type="entry name" value="DExx_box_DNA_helicase_dom_sf"/>
</dbReference>